<keyword evidence="2" id="KW-1185">Reference proteome</keyword>
<dbReference type="EMBL" id="JARTCD010000030">
    <property type="protein sequence ID" value="KAJ8657581.1"/>
    <property type="molecule type" value="Genomic_DNA"/>
</dbReference>
<comment type="caution">
    <text evidence="1">The sequence shown here is derived from an EMBL/GenBank/DDBJ whole genome shotgun (WGS) entry which is preliminary data.</text>
</comment>
<sequence>MTHSNIEDLCTGYVQPPTTEGNGEHVPYLCDPMPLVNELLESTLSNLNQGVLTLTYGLNLDVALERAHSIRDMLPTLSLGFAHAASIYSAQGRQRHVIDICDQGLRVVDTQDTHYALLQRLRQDAVQRENIRIDPIKNLPYDVLSTTLIPMLMDDDTPLDSLTPCPYLHVSRVWRHCIIQCLGGLRFRTGHQQMKNIQEGSQLCIFSRHIKSLYVSDYSQGTWLCDLLRRKDFCMLQELTIKRLCTLSLDDFVLSLKSIGSTLTHFRTAYGSVSPPLTGVLLACPNLVSLEINQPIDTYLSDLPKMTWPKVTTLKIANTRKTYGCDAIRAICERFPSLKLLSIGSCSDLLSIPIIHQYYPSMRSLQVLVECSIIGLRYSDEGPDCEEPGITDLAISMDNWKRGEPVPDIGLLFKQHHHTLESITMDVHTAVDESSMYDIKYPRLKTLSLMNIGWWIPGNAPMLQNLHITQEAFITSPAVLATIPPKVKELTLTDLDGAHVGNKSPIVNYLHRYIDHSPLRVLVIHNANMNTMGNILDVIGRLRQLRSLFFIYEEWDPKQMESFFRKLNHGCPHLAHIHLNCIKAPSEASMLALKPLANLKEFTIHMRSSDGDFTFLEALYSLPQLQGVHVHPLEGINKHELHRLRQLNPNVELLAT</sequence>
<gene>
    <name evidence="1" type="ORF">O0I10_006645</name>
</gene>
<protein>
    <submittedName>
        <fullName evidence="1">Uncharacterized protein</fullName>
    </submittedName>
</protein>
<dbReference type="InterPro" id="IPR032675">
    <property type="entry name" value="LRR_dom_sf"/>
</dbReference>
<dbReference type="Proteomes" id="UP001234581">
    <property type="component" value="Unassembled WGS sequence"/>
</dbReference>
<proteinExistence type="predicted"/>
<dbReference type="SUPFAM" id="SSF52047">
    <property type="entry name" value="RNI-like"/>
    <property type="match status" value="2"/>
</dbReference>
<dbReference type="AlphaFoldDB" id="A0AAD7V4P2"/>
<name>A0AAD7V4P2_9FUNG</name>
<evidence type="ECO:0000313" key="1">
    <source>
        <dbReference type="EMBL" id="KAJ8657581.1"/>
    </source>
</evidence>
<dbReference type="RefSeq" id="XP_058342494.1">
    <property type="nucleotide sequence ID" value="XM_058486672.1"/>
</dbReference>
<dbReference type="Gene3D" id="3.80.10.10">
    <property type="entry name" value="Ribonuclease Inhibitor"/>
    <property type="match status" value="1"/>
</dbReference>
<accession>A0AAD7V4P2</accession>
<evidence type="ECO:0000313" key="2">
    <source>
        <dbReference type="Proteomes" id="UP001234581"/>
    </source>
</evidence>
<reference evidence="1 2" key="1">
    <citation type="submission" date="2023-03" db="EMBL/GenBank/DDBJ databases">
        <title>Genome sequence of Lichtheimia ornata CBS 291.66.</title>
        <authorList>
            <person name="Mohabir J.T."/>
            <person name="Shea T.P."/>
            <person name="Kurbessoian T."/>
            <person name="Berby B."/>
            <person name="Fontaine J."/>
            <person name="Livny J."/>
            <person name="Gnirke A."/>
            <person name="Stajich J.E."/>
            <person name="Cuomo C.A."/>
        </authorList>
    </citation>
    <scope>NUCLEOTIDE SEQUENCE [LARGE SCALE GENOMIC DNA]</scope>
    <source>
        <strain evidence="1">CBS 291.66</strain>
    </source>
</reference>
<dbReference type="GeneID" id="83214056"/>
<organism evidence="1 2">
    <name type="scientific">Lichtheimia ornata</name>
    <dbReference type="NCBI Taxonomy" id="688661"/>
    <lineage>
        <taxon>Eukaryota</taxon>
        <taxon>Fungi</taxon>
        <taxon>Fungi incertae sedis</taxon>
        <taxon>Mucoromycota</taxon>
        <taxon>Mucoromycotina</taxon>
        <taxon>Mucoromycetes</taxon>
        <taxon>Mucorales</taxon>
        <taxon>Lichtheimiaceae</taxon>
        <taxon>Lichtheimia</taxon>
    </lineage>
</organism>